<sequence length="213" mass="23286">MDIQWHTEARQQPRIIGKDSSGRKIPGGPYTIYQVLAVGGVVPAAMMGFKIIDGGMTIRGFIFALAAGWLAQFIIGRIDWTWSPLAWLAGWWRVTTHAATTPAGMTHTPLWGQTKLRLPTPPRPAPAIPPVWAASTTPNLLDEMIDELDETTDTPATCLLDHVLAEDIDTTYEPKPLPDPKPEPTPRKPLHPTGNAVRRSGLEAFLAAAEKES</sequence>
<feature type="region of interest" description="Disordered" evidence="1">
    <location>
        <begin position="171"/>
        <end position="199"/>
    </location>
</feature>
<evidence type="ECO:0000256" key="2">
    <source>
        <dbReference type="SAM" id="Phobius"/>
    </source>
</evidence>
<comment type="caution">
    <text evidence="3">The sequence shown here is derived from an EMBL/GenBank/DDBJ whole genome shotgun (WGS) entry which is preliminary data.</text>
</comment>
<evidence type="ECO:0000256" key="1">
    <source>
        <dbReference type="SAM" id="MobiDB-lite"/>
    </source>
</evidence>
<dbReference type="EMBL" id="LKVB01000016">
    <property type="protein sequence ID" value="PHJ26164.1"/>
    <property type="molecule type" value="Genomic_DNA"/>
</dbReference>
<evidence type="ECO:0000313" key="3">
    <source>
        <dbReference type="EMBL" id="PHJ26164.1"/>
    </source>
</evidence>
<accession>A0AA44ZDK7</accession>
<evidence type="ECO:0000313" key="4">
    <source>
        <dbReference type="Proteomes" id="UP000223982"/>
    </source>
</evidence>
<proteinExistence type="predicted"/>
<gene>
    <name evidence="3" type="ORF">APS60_12520</name>
</gene>
<dbReference type="Proteomes" id="UP000223982">
    <property type="component" value="Plasmid p09_09"/>
</dbReference>
<geneLocation type="plasmid" evidence="3 4">
    <name>p09_09</name>
</geneLocation>
<dbReference type="AlphaFoldDB" id="A0AA44ZDK7"/>
<keyword evidence="2" id="KW-0812">Transmembrane</keyword>
<organism evidence="3 4">
    <name type="scientific">Cutibacterium acnes</name>
    <name type="common">Propionibacterium acnes</name>
    <dbReference type="NCBI Taxonomy" id="1747"/>
    <lineage>
        <taxon>Bacteria</taxon>
        <taxon>Bacillati</taxon>
        <taxon>Actinomycetota</taxon>
        <taxon>Actinomycetes</taxon>
        <taxon>Propionibacteriales</taxon>
        <taxon>Propionibacteriaceae</taxon>
        <taxon>Cutibacterium</taxon>
    </lineage>
</organism>
<name>A0AA44ZDK7_CUTAC</name>
<keyword evidence="3" id="KW-0614">Plasmid</keyword>
<keyword evidence="2" id="KW-1133">Transmembrane helix</keyword>
<dbReference type="RefSeq" id="WP_002526504.1">
    <property type="nucleotide sequence ID" value="NZ_CAMHXT010000008.1"/>
</dbReference>
<feature type="transmembrane region" description="Helical" evidence="2">
    <location>
        <begin position="30"/>
        <end position="52"/>
    </location>
</feature>
<dbReference type="GeneID" id="92881823"/>
<keyword evidence="2" id="KW-0472">Membrane</keyword>
<feature type="compositionally biased region" description="Basic and acidic residues" evidence="1">
    <location>
        <begin position="176"/>
        <end position="186"/>
    </location>
</feature>
<feature type="transmembrane region" description="Helical" evidence="2">
    <location>
        <begin position="58"/>
        <end position="75"/>
    </location>
</feature>
<protein>
    <submittedName>
        <fullName evidence="3">Uncharacterized protein</fullName>
    </submittedName>
</protein>
<reference evidence="3 4" key="1">
    <citation type="submission" date="2017-02" db="EMBL/GenBank/DDBJ databases">
        <title>Prevalence of linear plasmids in Propionibacterium acnes isolates obtained from cancerous prostatic tissue.</title>
        <authorList>
            <person name="Davidsson S."/>
            <person name="Bruggemann H."/>
        </authorList>
    </citation>
    <scope>NUCLEOTIDE SEQUENCE [LARGE SCALE GENOMIC DNA]</scope>
    <source>
        <strain evidence="3 4">09-9</strain>
        <plasmid evidence="3 4">p09_09</plasmid>
    </source>
</reference>